<evidence type="ECO:0008006" key="4">
    <source>
        <dbReference type="Google" id="ProtNLM"/>
    </source>
</evidence>
<keyword evidence="3" id="KW-1185">Reference proteome</keyword>
<dbReference type="EMBL" id="BROH01000004">
    <property type="protein sequence ID" value="GKY87803.1"/>
    <property type="molecule type" value="Genomic_DNA"/>
</dbReference>
<feature type="transmembrane region" description="Helical" evidence="1">
    <location>
        <begin position="48"/>
        <end position="69"/>
    </location>
</feature>
<gene>
    <name evidence="2" type="ORF">STA1M1_16720</name>
</gene>
<keyword evidence="1" id="KW-1133">Transmembrane helix</keyword>
<accession>A0ABQ5LS53</accession>
<keyword evidence="1" id="KW-0812">Transmembrane</keyword>
<evidence type="ECO:0000313" key="3">
    <source>
        <dbReference type="Proteomes" id="UP001144205"/>
    </source>
</evidence>
<reference evidence="2" key="1">
    <citation type="journal article" date="2023" name="Int. J. Syst. Evol. Microbiol.">
        <title>Sinisalibacter aestuarii sp. nov., isolated from estuarine sediment of the Arakawa River.</title>
        <authorList>
            <person name="Arafat S.T."/>
            <person name="Hirano S."/>
            <person name="Sato A."/>
            <person name="Takeuchi K."/>
            <person name="Yasuda T."/>
            <person name="Terahara T."/>
            <person name="Hamada M."/>
            <person name="Kobayashi T."/>
        </authorList>
    </citation>
    <scope>NUCLEOTIDE SEQUENCE</scope>
    <source>
        <strain evidence="2">B-399</strain>
    </source>
</reference>
<feature type="transmembrane region" description="Helical" evidence="1">
    <location>
        <begin position="18"/>
        <end position="36"/>
    </location>
</feature>
<proteinExistence type="predicted"/>
<protein>
    <recommendedName>
        <fullName evidence="4">DUF5337 domain-containing protein</fullName>
    </recommendedName>
</protein>
<sequence>MKMSTDPEKHARTRQGRLAGLVIAMTGALWVGATWAGNHWDWPQRTRALVDLAAFGGFAFALIVTWRIWRAGQKDEG</sequence>
<name>A0ABQ5LS53_9RHOB</name>
<evidence type="ECO:0000256" key="1">
    <source>
        <dbReference type="SAM" id="Phobius"/>
    </source>
</evidence>
<dbReference type="InterPro" id="IPR020308">
    <property type="entry name" value="Uncharacterised_Ynq1"/>
</dbReference>
<dbReference type="Pfam" id="PF17272">
    <property type="entry name" value="DUF5337"/>
    <property type="match status" value="1"/>
</dbReference>
<organism evidence="2 3">
    <name type="scientific">Sinisalibacter aestuarii</name>
    <dbReference type="NCBI Taxonomy" id="2949426"/>
    <lineage>
        <taxon>Bacteria</taxon>
        <taxon>Pseudomonadati</taxon>
        <taxon>Pseudomonadota</taxon>
        <taxon>Alphaproteobacteria</taxon>
        <taxon>Rhodobacterales</taxon>
        <taxon>Roseobacteraceae</taxon>
        <taxon>Sinisalibacter</taxon>
    </lineage>
</organism>
<keyword evidence="1" id="KW-0472">Membrane</keyword>
<comment type="caution">
    <text evidence="2">The sequence shown here is derived from an EMBL/GenBank/DDBJ whole genome shotgun (WGS) entry which is preliminary data.</text>
</comment>
<dbReference type="Proteomes" id="UP001144205">
    <property type="component" value="Unassembled WGS sequence"/>
</dbReference>
<evidence type="ECO:0000313" key="2">
    <source>
        <dbReference type="EMBL" id="GKY87803.1"/>
    </source>
</evidence>